<dbReference type="PANTHER" id="PTHR30055:SF234">
    <property type="entry name" value="HTH-TYPE TRANSCRIPTIONAL REGULATOR BETI"/>
    <property type="match status" value="1"/>
</dbReference>
<dbReference type="InterPro" id="IPR050109">
    <property type="entry name" value="HTH-type_TetR-like_transc_reg"/>
</dbReference>
<dbReference type="PROSITE" id="PS50977">
    <property type="entry name" value="HTH_TETR_2"/>
    <property type="match status" value="1"/>
</dbReference>
<dbReference type="EMBL" id="BAAANH010000001">
    <property type="protein sequence ID" value="GAA1752577.1"/>
    <property type="molecule type" value="Genomic_DNA"/>
</dbReference>
<dbReference type="Proteomes" id="UP001500506">
    <property type="component" value="Unassembled WGS sequence"/>
</dbReference>
<organism evidence="6 7">
    <name type="scientific">Agromyces humatus</name>
    <dbReference type="NCBI Taxonomy" id="279573"/>
    <lineage>
        <taxon>Bacteria</taxon>
        <taxon>Bacillati</taxon>
        <taxon>Actinomycetota</taxon>
        <taxon>Actinomycetes</taxon>
        <taxon>Micrococcales</taxon>
        <taxon>Microbacteriaceae</taxon>
        <taxon>Agromyces</taxon>
    </lineage>
</organism>
<keyword evidence="3" id="KW-0804">Transcription</keyword>
<dbReference type="Gene3D" id="1.10.357.10">
    <property type="entry name" value="Tetracycline Repressor, domain 2"/>
    <property type="match status" value="1"/>
</dbReference>
<keyword evidence="1" id="KW-0805">Transcription regulation</keyword>
<feature type="domain" description="HTH tetR-type" evidence="5">
    <location>
        <begin position="33"/>
        <end position="92"/>
    </location>
</feature>
<dbReference type="Pfam" id="PF00440">
    <property type="entry name" value="TetR_N"/>
    <property type="match status" value="1"/>
</dbReference>
<reference evidence="7" key="1">
    <citation type="journal article" date="2019" name="Int. J. Syst. Evol. Microbiol.">
        <title>The Global Catalogue of Microorganisms (GCM) 10K type strain sequencing project: providing services to taxonomists for standard genome sequencing and annotation.</title>
        <authorList>
            <consortium name="The Broad Institute Genomics Platform"/>
            <consortium name="The Broad Institute Genome Sequencing Center for Infectious Disease"/>
            <person name="Wu L."/>
            <person name="Ma J."/>
        </authorList>
    </citation>
    <scope>NUCLEOTIDE SEQUENCE [LARGE SCALE GENOMIC DNA]</scope>
    <source>
        <strain evidence="7">JCM 14319</strain>
    </source>
</reference>
<evidence type="ECO:0000256" key="3">
    <source>
        <dbReference type="ARBA" id="ARBA00023163"/>
    </source>
</evidence>
<keyword evidence="2 4" id="KW-0238">DNA-binding</keyword>
<dbReference type="PRINTS" id="PR00455">
    <property type="entry name" value="HTHTETR"/>
</dbReference>
<dbReference type="InterPro" id="IPR001647">
    <property type="entry name" value="HTH_TetR"/>
</dbReference>
<evidence type="ECO:0000313" key="6">
    <source>
        <dbReference type="EMBL" id="GAA1752577.1"/>
    </source>
</evidence>
<keyword evidence="7" id="KW-1185">Reference proteome</keyword>
<protein>
    <submittedName>
        <fullName evidence="6">TetR/AcrR family transcriptional regulator</fullName>
    </submittedName>
</protein>
<gene>
    <name evidence="6" type="ORF">GCM10009747_07850</name>
</gene>
<evidence type="ECO:0000256" key="2">
    <source>
        <dbReference type="ARBA" id="ARBA00023125"/>
    </source>
</evidence>
<comment type="caution">
    <text evidence="6">The sequence shown here is derived from an EMBL/GenBank/DDBJ whole genome shotgun (WGS) entry which is preliminary data.</text>
</comment>
<evidence type="ECO:0000256" key="4">
    <source>
        <dbReference type="PROSITE-ProRule" id="PRU00335"/>
    </source>
</evidence>
<accession>A0ABP4WGU3</accession>
<dbReference type="SUPFAM" id="SSF46689">
    <property type="entry name" value="Homeodomain-like"/>
    <property type="match status" value="1"/>
</dbReference>
<evidence type="ECO:0000256" key="1">
    <source>
        <dbReference type="ARBA" id="ARBA00023015"/>
    </source>
</evidence>
<evidence type="ECO:0000259" key="5">
    <source>
        <dbReference type="PROSITE" id="PS50977"/>
    </source>
</evidence>
<evidence type="ECO:0000313" key="7">
    <source>
        <dbReference type="Proteomes" id="UP001500506"/>
    </source>
</evidence>
<dbReference type="InterPro" id="IPR009057">
    <property type="entry name" value="Homeodomain-like_sf"/>
</dbReference>
<sequence>MFRFASMRTDGAELSRVRPTESTSVRARRVDASRNERILLEAAAGVFAERGVNAPVRLIAVAAGVGMGTIYRHFPTRADLVIAVYRHQVESCAAAGRVLLAESSSPAAALHAWVDLFVEFLVTKHGLAQALRDDRTGFDALHDYFLDRLVPVCGELLTATTPDTAEPAISAYQFMRGIGNLCIRAPEDEGYDPRPLVRLLISGVLHEQDQRAGTS</sequence>
<feature type="DNA-binding region" description="H-T-H motif" evidence="4">
    <location>
        <begin position="55"/>
        <end position="74"/>
    </location>
</feature>
<dbReference type="PANTHER" id="PTHR30055">
    <property type="entry name" value="HTH-TYPE TRANSCRIPTIONAL REGULATOR RUTR"/>
    <property type="match status" value="1"/>
</dbReference>
<name>A0ABP4WGU3_9MICO</name>
<proteinExistence type="predicted"/>